<reference evidence="1" key="1">
    <citation type="submission" date="2021-02" db="EMBL/GenBank/DDBJ databases">
        <authorList>
            <person name="Nowell W R."/>
        </authorList>
    </citation>
    <scope>NUCLEOTIDE SEQUENCE</scope>
    <source>
        <strain evidence="1">Ploen Becks lab</strain>
    </source>
</reference>
<gene>
    <name evidence="1" type="ORF">OXX778_LOCUS6410</name>
</gene>
<feature type="non-terminal residue" evidence="1">
    <location>
        <position position="1"/>
    </location>
</feature>
<protein>
    <submittedName>
        <fullName evidence="1">Uncharacterized protein</fullName>
    </submittedName>
</protein>
<evidence type="ECO:0000313" key="1">
    <source>
        <dbReference type="EMBL" id="CAF0799842.1"/>
    </source>
</evidence>
<organism evidence="1 2">
    <name type="scientific">Brachionus calyciflorus</name>
    <dbReference type="NCBI Taxonomy" id="104777"/>
    <lineage>
        <taxon>Eukaryota</taxon>
        <taxon>Metazoa</taxon>
        <taxon>Spiralia</taxon>
        <taxon>Gnathifera</taxon>
        <taxon>Rotifera</taxon>
        <taxon>Eurotatoria</taxon>
        <taxon>Monogononta</taxon>
        <taxon>Pseudotrocha</taxon>
        <taxon>Ploima</taxon>
        <taxon>Brachionidae</taxon>
        <taxon>Brachionus</taxon>
    </lineage>
</organism>
<dbReference type="EMBL" id="CAJNOC010000757">
    <property type="protein sequence ID" value="CAF0799842.1"/>
    <property type="molecule type" value="Genomic_DNA"/>
</dbReference>
<proteinExistence type="predicted"/>
<accession>A0A813SSG7</accession>
<evidence type="ECO:0000313" key="2">
    <source>
        <dbReference type="Proteomes" id="UP000663879"/>
    </source>
</evidence>
<comment type="caution">
    <text evidence="1">The sequence shown here is derived from an EMBL/GenBank/DDBJ whole genome shotgun (WGS) entry which is preliminary data.</text>
</comment>
<dbReference type="AlphaFoldDB" id="A0A813SSG7"/>
<keyword evidence="2" id="KW-1185">Reference proteome</keyword>
<sequence length="77" mass="8632">ICEELMHRCLAPDCRMGNLGCDNMTVVIVCFLNGEPYEKLAEKCKSSLVSSPEVKMTDNSIDAIKISYETDTQEIEQ</sequence>
<name>A0A813SSG7_9BILA</name>
<dbReference type="OrthoDB" id="10264738at2759"/>
<dbReference type="Proteomes" id="UP000663879">
    <property type="component" value="Unassembled WGS sequence"/>
</dbReference>